<dbReference type="GO" id="GO:0000166">
    <property type="term" value="F:nucleotide binding"/>
    <property type="evidence" value="ECO:0007669"/>
    <property type="project" value="UniProtKB-KW"/>
</dbReference>
<evidence type="ECO:0000256" key="6">
    <source>
        <dbReference type="ARBA" id="ARBA00049117"/>
    </source>
</evidence>
<organism evidence="8 9">
    <name type="scientific">Gimesia chilikensis</name>
    <dbReference type="NCBI Taxonomy" id="2605989"/>
    <lineage>
        <taxon>Bacteria</taxon>
        <taxon>Pseudomonadati</taxon>
        <taxon>Planctomycetota</taxon>
        <taxon>Planctomycetia</taxon>
        <taxon>Planctomycetales</taxon>
        <taxon>Planctomycetaceae</taxon>
        <taxon>Gimesia</taxon>
    </lineage>
</organism>
<dbReference type="Gene3D" id="3.40.50.300">
    <property type="entry name" value="P-loop containing nucleotide triphosphate hydrolases"/>
    <property type="match status" value="1"/>
</dbReference>
<dbReference type="PANTHER" id="PTHR43603">
    <property type="entry name" value="COBW DOMAIN-CONTAINING PROTEIN DDB_G0274527"/>
    <property type="match status" value="1"/>
</dbReference>
<comment type="similarity">
    <text evidence="4">Belongs to the SIMIBI class G3E GTPase family. ZNG1 subfamily.</text>
</comment>
<gene>
    <name evidence="8" type="primary">yciC_1</name>
    <name evidence="8" type="ORF">V6x_41300</name>
</gene>
<comment type="catalytic activity">
    <reaction evidence="6">
        <text>GTP + H2O = GDP + phosphate + H(+)</text>
        <dbReference type="Rhea" id="RHEA:19669"/>
        <dbReference type="ChEBI" id="CHEBI:15377"/>
        <dbReference type="ChEBI" id="CHEBI:15378"/>
        <dbReference type="ChEBI" id="CHEBI:37565"/>
        <dbReference type="ChEBI" id="CHEBI:43474"/>
        <dbReference type="ChEBI" id="CHEBI:58189"/>
    </reaction>
    <physiologicalReaction direction="left-to-right" evidence="6">
        <dbReference type="Rhea" id="RHEA:19670"/>
    </physiologicalReaction>
</comment>
<proteinExistence type="inferred from homology"/>
<dbReference type="AlphaFoldDB" id="A0A517WGN4"/>
<dbReference type="SUPFAM" id="SSF52540">
    <property type="entry name" value="P-loop containing nucleoside triphosphate hydrolases"/>
    <property type="match status" value="1"/>
</dbReference>
<dbReference type="GO" id="GO:0016787">
    <property type="term" value="F:hydrolase activity"/>
    <property type="evidence" value="ECO:0007669"/>
    <property type="project" value="UniProtKB-KW"/>
</dbReference>
<evidence type="ECO:0000256" key="2">
    <source>
        <dbReference type="ARBA" id="ARBA00022801"/>
    </source>
</evidence>
<reference evidence="8 9" key="1">
    <citation type="submission" date="2019-02" db="EMBL/GenBank/DDBJ databases">
        <title>Deep-cultivation of Planctomycetes and their phenomic and genomic characterization uncovers novel biology.</title>
        <authorList>
            <person name="Wiegand S."/>
            <person name="Jogler M."/>
            <person name="Boedeker C."/>
            <person name="Pinto D."/>
            <person name="Vollmers J."/>
            <person name="Rivas-Marin E."/>
            <person name="Kohn T."/>
            <person name="Peeters S.H."/>
            <person name="Heuer A."/>
            <person name="Rast P."/>
            <person name="Oberbeckmann S."/>
            <person name="Bunk B."/>
            <person name="Jeske O."/>
            <person name="Meyerdierks A."/>
            <person name="Storesund J.E."/>
            <person name="Kallscheuer N."/>
            <person name="Luecker S."/>
            <person name="Lage O.M."/>
            <person name="Pohl T."/>
            <person name="Merkel B.J."/>
            <person name="Hornburger P."/>
            <person name="Mueller R.-W."/>
            <person name="Bruemmer F."/>
            <person name="Labrenz M."/>
            <person name="Spormann A.M."/>
            <person name="Op den Camp H."/>
            <person name="Overmann J."/>
            <person name="Amann R."/>
            <person name="Jetten M.S.M."/>
            <person name="Mascher T."/>
            <person name="Medema M.H."/>
            <person name="Devos D.P."/>
            <person name="Kaster A.-K."/>
            <person name="Ovreas L."/>
            <person name="Rohde M."/>
            <person name="Galperin M.Y."/>
            <person name="Jogler C."/>
        </authorList>
    </citation>
    <scope>NUCLEOTIDE SEQUENCE [LARGE SCALE GENOMIC DNA]</scope>
    <source>
        <strain evidence="8 9">V6</strain>
    </source>
</reference>
<dbReference type="Gene3D" id="3.30.1220.10">
    <property type="entry name" value="CobW-like, C-terminal domain"/>
    <property type="match status" value="1"/>
</dbReference>
<dbReference type="InterPro" id="IPR036627">
    <property type="entry name" value="CobW-likC_sf"/>
</dbReference>
<dbReference type="InterPro" id="IPR003495">
    <property type="entry name" value="CobW/HypB/UreG_nucleotide-bd"/>
</dbReference>
<evidence type="ECO:0000313" key="9">
    <source>
        <dbReference type="Proteomes" id="UP000320722"/>
    </source>
</evidence>
<evidence type="ECO:0000256" key="4">
    <source>
        <dbReference type="ARBA" id="ARBA00034320"/>
    </source>
</evidence>
<dbReference type="Pfam" id="PF02492">
    <property type="entry name" value="cobW"/>
    <property type="match status" value="1"/>
</dbReference>
<protein>
    <submittedName>
        <fullName evidence="8">Metal chaperone YciC</fullName>
    </submittedName>
</protein>
<evidence type="ECO:0000256" key="3">
    <source>
        <dbReference type="ARBA" id="ARBA00023186"/>
    </source>
</evidence>
<keyword evidence="3" id="KW-0143">Chaperone</keyword>
<accession>A0A517WGN4</accession>
<dbReference type="CDD" id="cd03112">
    <property type="entry name" value="CobW-like"/>
    <property type="match status" value="1"/>
</dbReference>
<dbReference type="EMBL" id="CP036347">
    <property type="protein sequence ID" value="QDU04402.1"/>
    <property type="molecule type" value="Genomic_DNA"/>
</dbReference>
<dbReference type="RefSeq" id="WP_145042183.1">
    <property type="nucleotide sequence ID" value="NZ_CP036347.1"/>
</dbReference>
<dbReference type="Proteomes" id="UP000320722">
    <property type="component" value="Chromosome"/>
</dbReference>
<evidence type="ECO:0000256" key="5">
    <source>
        <dbReference type="ARBA" id="ARBA00045658"/>
    </source>
</evidence>
<dbReference type="InterPro" id="IPR011629">
    <property type="entry name" value="CobW-like_C"/>
</dbReference>
<name>A0A517WGN4_9PLAN</name>
<feature type="domain" description="CobW C-terminal" evidence="7">
    <location>
        <begin position="257"/>
        <end position="372"/>
    </location>
</feature>
<comment type="function">
    <text evidence="5">Zinc chaperone that directly transfers zinc cofactor to target proteins, thereby activating them. Zinc is transferred from the CXCC motif in the GTPase domain to the zinc binding site in target proteins in a process requiring GTP hydrolysis.</text>
</comment>
<keyword evidence="2" id="KW-0378">Hydrolase</keyword>
<keyword evidence="1" id="KW-0547">Nucleotide-binding</keyword>
<sequence>MIQKLPVTVLSGFLGSGKTTLLNHVLKNREGLRVAVIVNDMSEVNIDAQLVANGDAQLSRQEEKLVEMTNGCICCTLREDLLREVETLAREGRFDYLLVESTGISEPAPVADTFTFGIGNGEYLSDVAELDTLVTVVDAANFLKDLRIGQDLQSAGQAATDEDVRTIADLLIDQVECANVILINKTDLVSPEDILELEEFLEQLNPYSLKLKTEFAEVPPKRILSTGRFDFETFKGSKGWQVALREEPQSEADEFGVSNFVYRARRPFHPQRFFDRLSQEWDGVLRSKGYFWLATRLDKVGVWSQAGRVARLDVGGFWWAAIPREEWPDNPAVHQSISKVWHDEFGDCRQELVFIGINMNESQLRTSLDQCLLTDAEMNTGPYAWQSLSDPFPAWNVQRLDTASETAT</sequence>
<evidence type="ECO:0000256" key="1">
    <source>
        <dbReference type="ARBA" id="ARBA00022741"/>
    </source>
</evidence>
<dbReference type="InterPro" id="IPR027417">
    <property type="entry name" value="P-loop_NTPase"/>
</dbReference>
<dbReference type="PANTHER" id="PTHR43603:SF1">
    <property type="entry name" value="ZINC-REGULATED GTPASE METALLOPROTEIN ACTIVATOR 1"/>
    <property type="match status" value="1"/>
</dbReference>
<dbReference type="InterPro" id="IPR051927">
    <property type="entry name" value="Zn_Chap_cDPG_Synth"/>
</dbReference>
<dbReference type="SMART" id="SM00833">
    <property type="entry name" value="CobW_C"/>
    <property type="match status" value="1"/>
</dbReference>
<evidence type="ECO:0000313" key="8">
    <source>
        <dbReference type="EMBL" id="QDU04402.1"/>
    </source>
</evidence>
<evidence type="ECO:0000259" key="7">
    <source>
        <dbReference type="SMART" id="SM00833"/>
    </source>
</evidence>
<dbReference type="Pfam" id="PF07683">
    <property type="entry name" value="CobW_C"/>
    <property type="match status" value="1"/>
</dbReference>